<evidence type="ECO:0000313" key="1">
    <source>
        <dbReference type="EMBL" id="MBB3953738.1"/>
    </source>
</evidence>
<evidence type="ECO:0000313" key="2">
    <source>
        <dbReference type="Proteomes" id="UP000548867"/>
    </source>
</evidence>
<proteinExistence type="predicted"/>
<reference evidence="1 2" key="1">
    <citation type="submission" date="2020-08" db="EMBL/GenBank/DDBJ databases">
        <title>Genomic Encyclopedia of Type Strains, Phase IV (KMG-IV): sequencing the most valuable type-strain genomes for metagenomic binning, comparative biology and taxonomic classification.</title>
        <authorList>
            <person name="Goeker M."/>
        </authorList>
    </citation>
    <scope>NUCLEOTIDE SEQUENCE [LARGE SCALE GENOMIC DNA]</scope>
    <source>
        <strain evidence="1 2">DSM 27057</strain>
    </source>
</reference>
<accession>A0A7W6CG71</accession>
<gene>
    <name evidence="1" type="ORF">GGR38_000665</name>
</gene>
<dbReference type="AlphaFoldDB" id="A0A7W6CG71"/>
<protein>
    <submittedName>
        <fullName evidence="1">Uncharacterized protein</fullName>
    </submittedName>
</protein>
<sequence length="121" mass="14135">MSMADEEWNGDAVRGWLERRIAASQTDQVRAERAGRDYEDDYDKAAAEEWVCRQAWRHPSTGDQAEFGKYLKSVLDRDEYSRTGVYSERRFEREVKTCLRKLMKMAKANEGFANTSHFQKG</sequence>
<dbReference type="Proteomes" id="UP000548867">
    <property type="component" value="Unassembled WGS sequence"/>
</dbReference>
<keyword evidence="2" id="KW-1185">Reference proteome</keyword>
<dbReference type="EMBL" id="JACIDX010000002">
    <property type="protein sequence ID" value="MBB3953738.1"/>
    <property type="molecule type" value="Genomic_DNA"/>
</dbReference>
<comment type="caution">
    <text evidence="1">The sequence shown here is derived from an EMBL/GenBank/DDBJ whole genome shotgun (WGS) entry which is preliminary data.</text>
</comment>
<organism evidence="1 2">
    <name type="scientific">Novosphingobium sediminicola</name>
    <dbReference type="NCBI Taxonomy" id="563162"/>
    <lineage>
        <taxon>Bacteria</taxon>
        <taxon>Pseudomonadati</taxon>
        <taxon>Pseudomonadota</taxon>
        <taxon>Alphaproteobacteria</taxon>
        <taxon>Sphingomonadales</taxon>
        <taxon>Sphingomonadaceae</taxon>
        <taxon>Novosphingobium</taxon>
    </lineage>
</organism>
<name>A0A7W6CG71_9SPHN</name>